<sequence>MDSAPNQPLFMGGVIGQEDDISMEDHGLLTPSGSPSKLPNVTMDDMEDGESEALVKESDDKGERDGEDVKPLALSDDEAPKIFADIPGFKQLVIPKRSNFSYFPLRSLEETYLRADWDALITANNAKLDVFNAIPTIDLLTRSFPISLSSVLSQIPKL</sequence>
<evidence type="ECO:0000313" key="2">
    <source>
        <dbReference type="EMBL" id="KIK50086.1"/>
    </source>
</evidence>
<dbReference type="EMBL" id="KN834932">
    <property type="protein sequence ID" value="KIK50086.1"/>
    <property type="molecule type" value="Genomic_DNA"/>
</dbReference>
<feature type="region of interest" description="Disordered" evidence="1">
    <location>
        <begin position="1"/>
        <end position="70"/>
    </location>
</feature>
<proteinExistence type="predicted"/>
<accession>A0A0D0B7N3</accession>
<feature type="compositionally biased region" description="Basic and acidic residues" evidence="1">
    <location>
        <begin position="53"/>
        <end position="70"/>
    </location>
</feature>
<reference evidence="2 3" key="1">
    <citation type="submission" date="2014-04" db="EMBL/GenBank/DDBJ databases">
        <title>Evolutionary Origins and Diversification of the Mycorrhizal Mutualists.</title>
        <authorList>
            <consortium name="DOE Joint Genome Institute"/>
            <consortium name="Mycorrhizal Genomics Consortium"/>
            <person name="Kohler A."/>
            <person name="Kuo A."/>
            <person name="Nagy L.G."/>
            <person name="Floudas D."/>
            <person name="Copeland A."/>
            <person name="Barry K.W."/>
            <person name="Cichocki N."/>
            <person name="Veneault-Fourrey C."/>
            <person name="LaButti K."/>
            <person name="Lindquist E.A."/>
            <person name="Lipzen A."/>
            <person name="Lundell T."/>
            <person name="Morin E."/>
            <person name="Murat C."/>
            <person name="Riley R."/>
            <person name="Ohm R."/>
            <person name="Sun H."/>
            <person name="Tunlid A."/>
            <person name="Henrissat B."/>
            <person name="Grigoriev I.V."/>
            <person name="Hibbett D.S."/>
            <person name="Martin F."/>
        </authorList>
    </citation>
    <scope>NUCLEOTIDE SEQUENCE [LARGE SCALE GENOMIC DNA]</scope>
    <source>
        <strain evidence="2 3">FD-317 M1</strain>
    </source>
</reference>
<dbReference type="HOGENOM" id="CLU_1669558_0_0_1"/>
<evidence type="ECO:0000313" key="3">
    <source>
        <dbReference type="Proteomes" id="UP000053593"/>
    </source>
</evidence>
<protein>
    <submittedName>
        <fullName evidence="2">Uncharacterized protein</fullName>
    </submittedName>
</protein>
<organism evidence="2 3">
    <name type="scientific">Collybiopsis luxurians FD-317 M1</name>
    <dbReference type="NCBI Taxonomy" id="944289"/>
    <lineage>
        <taxon>Eukaryota</taxon>
        <taxon>Fungi</taxon>
        <taxon>Dikarya</taxon>
        <taxon>Basidiomycota</taxon>
        <taxon>Agaricomycotina</taxon>
        <taxon>Agaricomycetes</taxon>
        <taxon>Agaricomycetidae</taxon>
        <taxon>Agaricales</taxon>
        <taxon>Marasmiineae</taxon>
        <taxon>Omphalotaceae</taxon>
        <taxon>Collybiopsis</taxon>
        <taxon>Collybiopsis luxurians</taxon>
    </lineage>
</organism>
<evidence type="ECO:0000256" key="1">
    <source>
        <dbReference type="SAM" id="MobiDB-lite"/>
    </source>
</evidence>
<dbReference type="Proteomes" id="UP000053593">
    <property type="component" value="Unassembled WGS sequence"/>
</dbReference>
<keyword evidence="3" id="KW-1185">Reference proteome</keyword>
<dbReference type="AlphaFoldDB" id="A0A0D0B7N3"/>
<gene>
    <name evidence="2" type="ORF">GYMLUDRAFT_65428</name>
</gene>
<name>A0A0D0B7N3_9AGAR</name>